<evidence type="ECO:0000256" key="3">
    <source>
        <dbReference type="SAM" id="Coils"/>
    </source>
</evidence>
<feature type="coiled-coil region" evidence="3">
    <location>
        <begin position="451"/>
        <end position="478"/>
    </location>
</feature>
<reference evidence="5" key="1">
    <citation type="submission" date="2019-05" db="EMBL/GenBank/DDBJ databases">
        <title>Methanoculleus sp. FWC-SCC1, a methanogenic archaeon isolated from deep marine cold seep.</title>
        <authorList>
            <person name="Chen Y.-W."/>
            <person name="Chen S.-C."/>
            <person name="Teng N.-H."/>
            <person name="Lai M.-C."/>
        </authorList>
    </citation>
    <scope>NUCLEOTIDE SEQUENCE</scope>
    <source>
        <strain evidence="5">FWC-SCC1</strain>
    </source>
</reference>
<feature type="domain" description="Rad50/SbcC-type AAA" evidence="4">
    <location>
        <begin position="5"/>
        <end position="234"/>
    </location>
</feature>
<evidence type="ECO:0000313" key="5">
    <source>
        <dbReference type="EMBL" id="MDN7023934.1"/>
    </source>
</evidence>
<dbReference type="InterPro" id="IPR038729">
    <property type="entry name" value="Rad50/SbcC_AAA"/>
</dbReference>
<dbReference type="RefSeq" id="WP_301663019.1">
    <property type="nucleotide sequence ID" value="NZ_VCYH01000002.1"/>
</dbReference>
<keyword evidence="1 3" id="KW-0175">Coiled coil</keyword>
<evidence type="ECO:0000313" key="6">
    <source>
        <dbReference type="Proteomes" id="UP001168338"/>
    </source>
</evidence>
<protein>
    <submittedName>
        <fullName evidence="5">SMC family ATPase</fullName>
    </submittedName>
</protein>
<name>A0ABT8M7N2_9EURY</name>
<comment type="similarity">
    <text evidence="2">Belongs to the Sph1/Sph2 family.</text>
</comment>
<dbReference type="PANTHER" id="PTHR32114:SF2">
    <property type="entry name" value="ABC TRANSPORTER ABCH.3"/>
    <property type="match status" value="1"/>
</dbReference>
<feature type="coiled-coil region" evidence="3">
    <location>
        <begin position="311"/>
        <end position="424"/>
    </location>
</feature>
<gene>
    <name evidence="5" type="ORF">FGU65_03335</name>
</gene>
<comment type="caution">
    <text evidence="5">The sequence shown here is derived from an EMBL/GenBank/DDBJ whole genome shotgun (WGS) entry which is preliminary data.</text>
</comment>
<sequence length="1060" mass="119132">MLLHKLVMRNFKRYRDQEIVFCDGITGVVGNNGAGKSSIIEAILFALYGLSGTGLDGEYIVSAFAGPQDSCEIRLDFSVGGNDYAVVRRFRKRASSALHEARMFLNGRPFGEYADGVQNVQRGIQRVVGMAPTDFKNTIYAGQKDLLSLLESRPGSRRDWFLQVLGLDYLKKDSMDALRERIGGCEKQLANLTGRLEELDDAAVRDEVHRLKEEQKAARLSLSRIEEVRSGAAARRDEAKAERDRVLEQRQQHLRLTADEVRRSEEVQGLLQECRELEAEIAAAESLRGEMAGLAGLAAREGDLEREVAGYAEKKAAVERLEADIAHLTEQLRQQEERRGSLEAELAALRECDAERTALEQQLARWDDVNGRLERLKAAEPGYAAVKDELSRLDERFRSVERRVAGVRVEIDDAEAQSRRLEALEAAGAEYEILRARDALLARAAGHADRQQVCRREIDDLARQVSDAEAQIRDLEAASAGAGEIESRIASLSGRREELRSIISLAAARRQALQQDLEKTVRNREDLLLTGPEGACPTCHRHLGERFDDLLGDLAAGAASLQESLAAIDGDYACAKEESAGVDAKLALLEEQRRQQEDLQRGLALCRSRRDDVAARLAKWRDEYGLLDAAIRDLGLAGYDAGEHESVRRKLAVLEEQRSAADRLRGVCSRLPALREERKRLIAEVEEYLGRKDSLEADLGALGFDPDEKQRLEHEREVLEAAYREYTRLEALVARMPQQREECVTVGARIDALKQAIRDAAAEQELLAFDPAVYLRLQEEYRRAGEARRRMTELEVRTGEIPRLSAKLGKKQADLRLRQEECLRLRQEIAGLGFDERQVAAAEEALAACEAALQVQVEEHLRMTGEVHRIERDIERSEQALARIRELARSCHALREEAELLRLTRKAIADYIVYLLQVVRDRIEDEAGRILGEITDGRYDTVLLDDDFSVLVNDMGEDYPADRFSGGEQDDIAIALRIALSRFLAEVNELHDSTFLIFDEIFGSQDEGRRSNLVRALRTQESYFPQIFLISHIAEVQDEFSSTLLVEMGADRTSSVKEIC</sequence>
<dbReference type="PANTHER" id="PTHR32114">
    <property type="entry name" value="ABC TRANSPORTER ABCH.3"/>
    <property type="match status" value="1"/>
</dbReference>
<keyword evidence="6" id="KW-1185">Reference proteome</keyword>
<dbReference type="Pfam" id="PF13476">
    <property type="entry name" value="AAA_23"/>
    <property type="match status" value="1"/>
</dbReference>
<organism evidence="5 6">
    <name type="scientific">Methanoculleus frigidifontis</name>
    <dbReference type="NCBI Taxonomy" id="2584085"/>
    <lineage>
        <taxon>Archaea</taxon>
        <taxon>Methanobacteriati</taxon>
        <taxon>Methanobacteriota</taxon>
        <taxon>Stenosarchaea group</taxon>
        <taxon>Methanomicrobia</taxon>
        <taxon>Methanomicrobiales</taxon>
        <taxon>Methanomicrobiaceae</taxon>
        <taxon>Methanoculleus</taxon>
    </lineage>
</organism>
<feature type="coiled-coil region" evidence="3">
    <location>
        <begin position="644"/>
        <end position="732"/>
    </location>
</feature>
<evidence type="ECO:0000256" key="2">
    <source>
        <dbReference type="ARBA" id="ARBA00049666"/>
    </source>
</evidence>
<dbReference type="Proteomes" id="UP001168338">
    <property type="component" value="Unassembled WGS sequence"/>
</dbReference>
<dbReference type="SUPFAM" id="SSF52540">
    <property type="entry name" value="P-loop containing nucleoside triphosphate hydrolases"/>
    <property type="match status" value="1"/>
</dbReference>
<dbReference type="InterPro" id="IPR027417">
    <property type="entry name" value="P-loop_NTPase"/>
</dbReference>
<feature type="coiled-coil region" evidence="3">
    <location>
        <begin position="236"/>
        <end position="287"/>
    </location>
</feature>
<proteinExistence type="inferred from homology"/>
<accession>A0ABT8M7N2</accession>
<feature type="coiled-coil region" evidence="3">
    <location>
        <begin position="839"/>
        <end position="904"/>
    </location>
</feature>
<feature type="coiled-coil region" evidence="3">
    <location>
        <begin position="175"/>
        <end position="202"/>
    </location>
</feature>
<dbReference type="Gene3D" id="3.40.50.300">
    <property type="entry name" value="P-loop containing nucleotide triphosphate hydrolases"/>
    <property type="match status" value="2"/>
</dbReference>
<evidence type="ECO:0000259" key="4">
    <source>
        <dbReference type="Pfam" id="PF13476"/>
    </source>
</evidence>
<dbReference type="Gene3D" id="1.10.287.1490">
    <property type="match status" value="1"/>
</dbReference>
<dbReference type="EMBL" id="VCYH01000002">
    <property type="protein sequence ID" value="MDN7023934.1"/>
    <property type="molecule type" value="Genomic_DNA"/>
</dbReference>
<evidence type="ECO:0000256" key="1">
    <source>
        <dbReference type="ARBA" id="ARBA00023054"/>
    </source>
</evidence>